<dbReference type="RefSeq" id="WP_011897462.1">
    <property type="nucleotide sequence ID" value="NC_009342.1"/>
</dbReference>
<feature type="domain" description="Terminase small subunit actinomycetes phage-type" evidence="1">
    <location>
        <begin position="16"/>
        <end position="93"/>
    </location>
</feature>
<dbReference type="KEGG" id="cgt:cgR_1896"/>
<sequence>MVNVDRYLDSGLVDSVKRSMESVDHLSDADEGAVAAALQLAQMIETQAQNDELSSDAMKTLNTSYQVLQRYLTDLGLTPQGRKNLGLDSGDDEQDGW</sequence>
<reference evidence="2" key="1">
    <citation type="journal article" date="2007" name="Microbiology">
        <title>Comparative analysis of the Corynebacterium glutamicum group and complete genome sequence of strain R.</title>
        <authorList>
            <person name="Yukawa H."/>
            <person name="Omumasaba C.A."/>
            <person name="Nonaka H."/>
            <person name="Kos P."/>
            <person name="Okai N."/>
            <person name="Suzuki N."/>
            <person name="Suda M."/>
            <person name="Tsuge Y."/>
            <person name="Watanabe J."/>
            <person name="Ikeda Y."/>
            <person name="Vertes A.A."/>
            <person name="Inui M."/>
        </authorList>
    </citation>
    <scope>NUCLEOTIDE SEQUENCE</scope>
    <source>
        <strain evidence="2">R</strain>
    </source>
</reference>
<gene>
    <name evidence="2" type="ordered locus">cgR_1896</name>
</gene>
<evidence type="ECO:0000313" key="2">
    <source>
        <dbReference type="EMBL" id="BAF54891.1"/>
    </source>
</evidence>
<protein>
    <recommendedName>
        <fullName evidence="1">Terminase small subunit actinomycetes phage-type domain-containing protein</fullName>
    </recommendedName>
</protein>
<dbReference type="EMBL" id="AP009044">
    <property type="protein sequence ID" value="BAF54891.1"/>
    <property type="molecule type" value="Genomic_DNA"/>
</dbReference>
<name>A0AB72VC42_CORGB</name>
<dbReference type="Pfam" id="PF23931">
    <property type="entry name" value="Terminase_6"/>
    <property type="match status" value="1"/>
</dbReference>
<dbReference type="Proteomes" id="UP000006698">
    <property type="component" value="Chromosome"/>
</dbReference>
<evidence type="ECO:0000259" key="1">
    <source>
        <dbReference type="Pfam" id="PF23931"/>
    </source>
</evidence>
<proteinExistence type="predicted"/>
<accession>A0AB72VC42</accession>
<organism evidence="2">
    <name type="scientific">Corynebacterium glutamicum (strain R)</name>
    <dbReference type="NCBI Taxonomy" id="340322"/>
    <lineage>
        <taxon>Bacteria</taxon>
        <taxon>Bacillati</taxon>
        <taxon>Actinomycetota</taxon>
        <taxon>Actinomycetes</taxon>
        <taxon>Mycobacteriales</taxon>
        <taxon>Corynebacteriaceae</taxon>
        <taxon>Corynebacterium</taxon>
    </lineage>
</organism>
<dbReference type="AlphaFoldDB" id="A0AB72VC42"/>
<dbReference type="InterPro" id="IPR057630">
    <property type="entry name" value="Terminase_6"/>
</dbReference>